<dbReference type="InterPro" id="IPR036873">
    <property type="entry name" value="Rhodanese-like_dom_sf"/>
</dbReference>
<comment type="caution">
    <text evidence="6">The sequence shown here is derived from an EMBL/GenBank/DDBJ whole genome shotgun (WGS) entry which is preliminary data.</text>
</comment>
<accession>A0ABW0TS82</accession>
<evidence type="ECO:0000259" key="5">
    <source>
        <dbReference type="PROSITE" id="PS50987"/>
    </source>
</evidence>
<keyword evidence="2" id="KW-0238">DNA-binding</keyword>
<dbReference type="InterPro" id="IPR001763">
    <property type="entry name" value="Rhodanese-like_dom"/>
</dbReference>
<dbReference type="InterPro" id="IPR051011">
    <property type="entry name" value="Metal_resp_trans_reg"/>
</dbReference>
<reference evidence="7" key="1">
    <citation type="journal article" date="2019" name="Int. J. Syst. Evol. Microbiol.">
        <title>The Global Catalogue of Microorganisms (GCM) 10K type strain sequencing project: providing services to taxonomists for standard genome sequencing and annotation.</title>
        <authorList>
            <consortium name="The Broad Institute Genomics Platform"/>
            <consortium name="The Broad Institute Genome Sequencing Center for Infectious Disease"/>
            <person name="Wu L."/>
            <person name="Ma J."/>
        </authorList>
    </citation>
    <scope>NUCLEOTIDE SEQUENCE [LARGE SCALE GENOMIC DNA]</scope>
    <source>
        <strain evidence="7">CGMCC 4.1434</strain>
    </source>
</reference>
<evidence type="ECO:0000256" key="1">
    <source>
        <dbReference type="ARBA" id="ARBA00023015"/>
    </source>
</evidence>
<keyword evidence="1" id="KW-0805">Transcription regulation</keyword>
<evidence type="ECO:0000259" key="4">
    <source>
        <dbReference type="PROSITE" id="PS50206"/>
    </source>
</evidence>
<dbReference type="EMBL" id="JBHSNO010000022">
    <property type="protein sequence ID" value="MFC5592042.1"/>
    <property type="molecule type" value="Genomic_DNA"/>
</dbReference>
<dbReference type="InterPro" id="IPR036390">
    <property type="entry name" value="WH_DNA-bd_sf"/>
</dbReference>
<dbReference type="Pfam" id="PF00581">
    <property type="entry name" value="Rhodanese"/>
    <property type="match status" value="1"/>
</dbReference>
<evidence type="ECO:0000256" key="2">
    <source>
        <dbReference type="ARBA" id="ARBA00023125"/>
    </source>
</evidence>
<dbReference type="PROSITE" id="PS50206">
    <property type="entry name" value="RHODANESE_3"/>
    <property type="match status" value="1"/>
</dbReference>
<dbReference type="Pfam" id="PF01022">
    <property type="entry name" value="HTH_5"/>
    <property type="match status" value="1"/>
</dbReference>
<dbReference type="PRINTS" id="PR00778">
    <property type="entry name" value="HTHARSR"/>
</dbReference>
<name>A0ABW0TS82_9BACL</name>
<evidence type="ECO:0000313" key="6">
    <source>
        <dbReference type="EMBL" id="MFC5592042.1"/>
    </source>
</evidence>
<dbReference type="RefSeq" id="WP_381440636.1">
    <property type="nucleotide sequence ID" value="NZ_JBHSNO010000022.1"/>
</dbReference>
<dbReference type="CDD" id="cd00158">
    <property type="entry name" value="RHOD"/>
    <property type="match status" value="1"/>
</dbReference>
<evidence type="ECO:0000256" key="3">
    <source>
        <dbReference type="ARBA" id="ARBA00023163"/>
    </source>
</evidence>
<dbReference type="InterPro" id="IPR036388">
    <property type="entry name" value="WH-like_DNA-bd_sf"/>
</dbReference>
<dbReference type="SUPFAM" id="SSF52821">
    <property type="entry name" value="Rhodanese/Cell cycle control phosphatase"/>
    <property type="match status" value="1"/>
</dbReference>
<feature type="domain" description="HTH arsR-type" evidence="5">
    <location>
        <begin position="11"/>
        <end position="105"/>
    </location>
</feature>
<organism evidence="6 7">
    <name type="scientific">Sporosarcina soli</name>
    <dbReference type="NCBI Taxonomy" id="334736"/>
    <lineage>
        <taxon>Bacteria</taxon>
        <taxon>Bacillati</taxon>
        <taxon>Bacillota</taxon>
        <taxon>Bacilli</taxon>
        <taxon>Bacillales</taxon>
        <taxon>Caryophanaceae</taxon>
        <taxon>Sporosarcina</taxon>
    </lineage>
</organism>
<proteinExistence type="predicted"/>
<dbReference type="SMART" id="SM00418">
    <property type="entry name" value="HTH_ARSR"/>
    <property type="match status" value="1"/>
</dbReference>
<dbReference type="InterPro" id="IPR011991">
    <property type="entry name" value="ArsR-like_HTH"/>
</dbReference>
<gene>
    <name evidence="6" type="ORF">ACFPRA_24495</name>
</gene>
<dbReference type="PROSITE" id="PS50987">
    <property type="entry name" value="HTH_ARSR_2"/>
    <property type="match status" value="1"/>
</dbReference>
<dbReference type="PANTHER" id="PTHR43132:SF8">
    <property type="entry name" value="HTH-TYPE TRANSCRIPTIONAL REGULATOR KMTR"/>
    <property type="match status" value="1"/>
</dbReference>
<evidence type="ECO:0000313" key="7">
    <source>
        <dbReference type="Proteomes" id="UP001596109"/>
    </source>
</evidence>
<dbReference type="SUPFAM" id="SSF46785">
    <property type="entry name" value="Winged helix' DNA-binding domain"/>
    <property type="match status" value="1"/>
</dbReference>
<dbReference type="NCBIfam" id="NF033788">
    <property type="entry name" value="HTH_metalloreg"/>
    <property type="match status" value="1"/>
</dbReference>
<dbReference type="Gene3D" id="1.10.10.10">
    <property type="entry name" value="Winged helix-like DNA-binding domain superfamily/Winged helix DNA-binding domain"/>
    <property type="match status" value="1"/>
</dbReference>
<protein>
    <submittedName>
        <fullName evidence="6">ArsR/SmtB family transcription factor</fullName>
    </submittedName>
</protein>
<dbReference type="InterPro" id="IPR001845">
    <property type="entry name" value="HTH_ArsR_DNA-bd_dom"/>
</dbReference>
<dbReference type="CDD" id="cd00090">
    <property type="entry name" value="HTH_ARSR"/>
    <property type="match status" value="1"/>
</dbReference>
<dbReference type="PANTHER" id="PTHR43132">
    <property type="entry name" value="ARSENICAL RESISTANCE OPERON REPRESSOR ARSR-RELATED"/>
    <property type="match status" value="1"/>
</dbReference>
<dbReference type="Proteomes" id="UP001596109">
    <property type="component" value="Unassembled WGS sequence"/>
</dbReference>
<dbReference type="Gene3D" id="3.40.250.10">
    <property type="entry name" value="Rhodanese-like domain"/>
    <property type="match status" value="1"/>
</dbReference>
<keyword evidence="3" id="KW-0804">Transcription</keyword>
<feature type="domain" description="Rhodanese" evidence="4">
    <location>
        <begin position="135"/>
        <end position="220"/>
    </location>
</feature>
<keyword evidence="7" id="KW-1185">Reference proteome</keyword>
<dbReference type="SMART" id="SM00450">
    <property type="entry name" value="RHOD"/>
    <property type="match status" value="1"/>
</dbReference>
<sequence>MEEFSPSAKNYKDELFKQLSRIGKCLSSDKRLELLNILSQGPKTVERLAQDTGMSMANVSRHLQVLNDSRLVKYTKKGTYVIYSIADPSVADFLYTLWNIGESRLTDMTRIKEDFYEDMEGLYTLTKEEVYEKVKGGNIVLMDMRPTEEYEAGHIEGALSVPLEELDLYLQQLPKDKEIIAYCRGKYCAFSAIAAQKLKNEGFMAYHMAESMYEWQKYLELKH</sequence>